<accession>A0AA36GSN0</accession>
<evidence type="ECO:0008006" key="3">
    <source>
        <dbReference type="Google" id="ProtNLM"/>
    </source>
</evidence>
<organism evidence="1 2">
    <name type="scientific">Cylicocyclus nassatus</name>
    <name type="common">Nematode worm</name>
    <dbReference type="NCBI Taxonomy" id="53992"/>
    <lineage>
        <taxon>Eukaryota</taxon>
        <taxon>Metazoa</taxon>
        <taxon>Ecdysozoa</taxon>
        <taxon>Nematoda</taxon>
        <taxon>Chromadorea</taxon>
        <taxon>Rhabditida</taxon>
        <taxon>Rhabditina</taxon>
        <taxon>Rhabditomorpha</taxon>
        <taxon>Strongyloidea</taxon>
        <taxon>Strongylidae</taxon>
        <taxon>Cylicocyclus</taxon>
    </lineage>
</organism>
<dbReference type="SUPFAM" id="SSF52833">
    <property type="entry name" value="Thioredoxin-like"/>
    <property type="match status" value="1"/>
</dbReference>
<dbReference type="InterPro" id="IPR036410">
    <property type="entry name" value="HSP_DnaJ_Cys-rich_dom_sf"/>
</dbReference>
<dbReference type="Proteomes" id="UP001176961">
    <property type="component" value="Unassembled WGS sequence"/>
</dbReference>
<evidence type="ECO:0000313" key="1">
    <source>
        <dbReference type="EMBL" id="CAJ0597601.1"/>
    </source>
</evidence>
<dbReference type="InterPro" id="IPR036249">
    <property type="entry name" value="Thioredoxin-like_sf"/>
</dbReference>
<dbReference type="PANTHER" id="PTHR46990">
    <property type="entry name" value="GLUTAREDOXIN DOMAIN-CONTAINING CYSTEINE-RICH PROTEIN 1"/>
    <property type="match status" value="1"/>
</dbReference>
<dbReference type="InterPro" id="IPR042797">
    <property type="entry name" value="GRXCR1"/>
</dbReference>
<name>A0AA36GSN0_CYLNA</name>
<gene>
    <name evidence="1" type="ORF">CYNAS_LOCUS9584</name>
</gene>
<sequence>MFKQPSLLTSCLYTIEGMDEPLPNLPSASAAGFSGRSYERLKALTKRRRGRNVSRINDSTILPDAALHSLWTPQDLTPLPLSGKLLLTIKSATEMKRLDVIKIMRELHLMRLELESALDSSDDVLLSRHGSVRGRKMHVYNTIRMMRMRSQWKRDYIQEEANKIVVYITSCGVVHSVFDKCKETINLLRALRIKAEFRDLYLDPTFADELVDRMGLSPADKELVYDSLPVVYVNGRYFGNDVTLFLENENNNLVDILRDFQGRNDCSMCNGSGFVVCSYCRGGKKVRETFRVRLRCSHCDRNGIAPCPRCAPCRS</sequence>
<protein>
    <recommendedName>
        <fullName evidence="3">Glutaredoxin domain-containing protein</fullName>
    </recommendedName>
</protein>
<dbReference type="AlphaFoldDB" id="A0AA36GSN0"/>
<dbReference type="Pfam" id="PF23733">
    <property type="entry name" value="GRXCR1-2_C"/>
    <property type="match status" value="1"/>
</dbReference>
<dbReference type="PANTHER" id="PTHR46990:SF1">
    <property type="entry name" value="GLUTAREDOXIN DOMAIN-CONTAINING CYSTEINE-RICH PROTEIN 1"/>
    <property type="match status" value="1"/>
</dbReference>
<dbReference type="EMBL" id="CATQJL010000223">
    <property type="protein sequence ID" value="CAJ0597601.1"/>
    <property type="molecule type" value="Genomic_DNA"/>
</dbReference>
<dbReference type="SUPFAM" id="SSF57938">
    <property type="entry name" value="DnaJ/Hsp40 cysteine-rich domain"/>
    <property type="match status" value="1"/>
</dbReference>
<evidence type="ECO:0000313" key="2">
    <source>
        <dbReference type="Proteomes" id="UP001176961"/>
    </source>
</evidence>
<comment type="caution">
    <text evidence="1">The sequence shown here is derived from an EMBL/GenBank/DDBJ whole genome shotgun (WGS) entry which is preliminary data.</text>
</comment>
<dbReference type="PROSITE" id="PS51354">
    <property type="entry name" value="GLUTAREDOXIN_2"/>
    <property type="match status" value="1"/>
</dbReference>
<reference evidence="1" key="1">
    <citation type="submission" date="2023-07" db="EMBL/GenBank/DDBJ databases">
        <authorList>
            <consortium name="CYATHOMIX"/>
        </authorList>
    </citation>
    <scope>NUCLEOTIDE SEQUENCE</scope>
    <source>
        <strain evidence="1">N/A</strain>
    </source>
</reference>
<proteinExistence type="predicted"/>
<keyword evidence="2" id="KW-1185">Reference proteome</keyword>
<dbReference type="Gene3D" id="3.40.30.10">
    <property type="entry name" value="Glutaredoxin"/>
    <property type="match status" value="1"/>
</dbReference>
<dbReference type="GO" id="GO:0007605">
    <property type="term" value="P:sensory perception of sound"/>
    <property type="evidence" value="ECO:0007669"/>
    <property type="project" value="InterPro"/>
</dbReference>